<accession>A0A2P2N581</accession>
<organism evidence="1">
    <name type="scientific">Rhizophora mucronata</name>
    <name type="common">Asiatic mangrove</name>
    <dbReference type="NCBI Taxonomy" id="61149"/>
    <lineage>
        <taxon>Eukaryota</taxon>
        <taxon>Viridiplantae</taxon>
        <taxon>Streptophyta</taxon>
        <taxon>Embryophyta</taxon>
        <taxon>Tracheophyta</taxon>
        <taxon>Spermatophyta</taxon>
        <taxon>Magnoliopsida</taxon>
        <taxon>eudicotyledons</taxon>
        <taxon>Gunneridae</taxon>
        <taxon>Pentapetalae</taxon>
        <taxon>rosids</taxon>
        <taxon>fabids</taxon>
        <taxon>Malpighiales</taxon>
        <taxon>Rhizophoraceae</taxon>
        <taxon>Rhizophora</taxon>
    </lineage>
</organism>
<protein>
    <submittedName>
        <fullName evidence="1">Uncharacterized protein</fullName>
    </submittedName>
</protein>
<dbReference type="AlphaFoldDB" id="A0A2P2N581"/>
<dbReference type="EMBL" id="GGEC01057167">
    <property type="protein sequence ID" value="MBX37651.1"/>
    <property type="molecule type" value="Transcribed_RNA"/>
</dbReference>
<reference evidence="1" key="1">
    <citation type="submission" date="2018-02" db="EMBL/GenBank/DDBJ databases">
        <title>Rhizophora mucronata_Transcriptome.</title>
        <authorList>
            <person name="Meera S.P."/>
            <person name="Sreeshan A."/>
            <person name="Augustine A."/>
        </authorList>
    </citation>
    <scope>NUCLEOTIDE SEQUENCE</scope>
    <source>
        <tissue evidence="1">Leaf</tissue>
    </source>
</reference>
<proteinExistence type="predicted"/>
<name>A0A2P2N581_RHIMU</name>
<evidence type="ECO:0000313" key="1">
    <source>
        <dbReference type="EMBL" id="MBX37651.1"/>
    </source>
</evidence>
<sequence length="63" mass="7707">MCRPVRSLRYHGFIIDMPRLSLIEDFYDCKWMMYIKKDENDSTFNCIFRGALQITLRLVWKVE</sequence>